<dbReference type="RefSeq" id="WP_179655916.1">
    <property type="nucleotide sequence ID" value="NZ_OCNF01000039.1"/>
</dbReference>
<proteinExistence type="predicted"/>
<evidence type="ECO:0000259" key="12">
    <source>
        <dbReference type="PROSITE" id="PS51691"/>
    </source>
</evidence>
<keyword evidence="5" id="KW-0964">Secreted</keyword>
<feature type="compositionally biased region" description="Basic and acidic residues" evidence="10">
    <location>
        <begin position="1355"/>
        <end position="1381"/>
    </location>
</feature>
<dbReference type="Gene3D" id="2.40.10.120">
    <property type="match status" value="1"/>
</dbReference>
<dbReference type="Pfam" id="PF24078">
    <property type="entry name" value="Beta-sol_PIC_HAP1_IgA0_2nd"/>
    <property type="match status" value="1"/>
</dbReference>
<evidence type="ECO:0000256" key="2">
    <source>
        <dbReference type="ARBA" id="ARBA00004442"/>
    </source>
</evidence>
<dbReference type="SUPFAM" id="SSF51126">
    <property type="entry name" value="Pectin lyase-like"/>
    <property type="match status" value="1"/>
</dbReference>
<dbReference type="Gene3D" id="2.160.20.20">
    <property type="match status" value="1"/>
</dbReference>
<dbReference type="GO" id="GO:0004252">
    <property type="term" value="F:serine-type endopeptidase activity"/>
    <property type="evidence" value="ECO:0007669"/>
    <property type="project" value="InterPro"/>
</dbReference>
<dbReference type="GO" id="GO:0009279">
    <property type="term" value="C:cell outer membrane"/>
    <property type="evidence" value="ECO:0007669"/>
    <property type="project" value="UniProtKB-SubCell"/>
</dbReference>
<evidence type="ECO:0000256" key="8">
    <source>
        <dbReference type="ARBA" id="ARBA00023136"/>
    </source>
</evidence>
<dbReference type="InterPro" id="IPR057393">
    <property type="entry name" value="PIC_HAP1_IgA0_b-sol2"/>
</dbReference>
<evidence type="ECO:0000256" key="7">
    <source>
        <dbReference type="ARBA" id="ARBA00022729"/>
    </source>
</evidence>
<dbReference type="Pfam" id="PF02395">
    <property type="entry name" value="Peptidase_S6"/>
    <property type="match status" value="1"/>
</dbReference>
<evidence type="ECO:0000256" key="6">
    <source>
        <dbReference type="ARBA" id="ARBA00022692"/>
    </source>
</evidence>
<feature type="region of interest" description="Disordered" evidence="10">
    <location>
        <begin position="1519"/>
        <end position="1539"/>
    </location>
</feature>
<dbReference type="InterPro" id="IPR011050">
    <property type="entry name" value="Pectin_lyase_fold/virulence"/>
</dbReference>
<dbReference type="GO" id="GO:0006508">
    <property type="term" value="P:proteolysis"/>
    <property type="evidence" value="ECO:0007669"/>
    <property type="project" value="InterPro"/>
</dbReference>
<dbReference type="Proteomes" id="UP000219669">
    <property type="component" value="Unassembled WGS sequence"/>
</dbReference>
<feature type="region of interest" description="Disordered" evidence="10">
    <location>
        <begin position="1569"/>
        <end position="1596"/>
    </location>
</feature>
<feature type="compositionally biased region" description="Low complexity" evidence="10">
    <location>
        <begin position="1519"/>
        <end position="1532"/>
    </location>
</feature>
<dbReference type="Pfam" id="PF03212">
    <property type="entry name" value="Pertactin"/>
    <property type="match status" value="1"/>
</dbReference>
<feature type="signal peptide" evidence="11">
    <location>
        <begin position="1"/>
        <end position="23"/>
    </location>
</feature>
<feature type="region of interest" description="Disordered" evidence="10">
    <location>
        <begin position="1350"/>
        <end position="1381"/>
    </location>
</feature>
<keyword evidence="6" id="KW-0812">Transmembrane</keyword>
<feature type="domain" description="Peptidase S6" evidence="12">
    <location>
        <begin position="24"/>
        <end position="293"/>
    </location>
</feature>
<dbReference type="PANTHER" id="PTHR12338:SF10">
    <property type="entry name" value="ADHESION AND PENETRATION PROTEIN AUTOTRANSPORTER"/>
    <property type="match status" value="1"/>
</dbReference>
<evidence type="ECO:0000313" key="14">
    <source>
        <dbReference type="Proteomes" id="UP000219669"/>
    </source>
</evidence>
<evidence type="ECO:0000256" key="4">
    <source>
        <dbReference type="ARBA" id="ARBA00022452"/>
    </source>
</evidence>
<accession>A0A286EWF4</accession>
<dbReference type="PROSITE" id="PS51691">
    <property type="entry name" value="PEPTIDASE_S6"/>
    <property type="match status" value="1"/>
</dbReference>
<feature type="non-terminal residue" evidence="13">
    <location>
        <position position="1689"/>
    </location>
</feature>
<dbReference type="PANTHER" id="PTHR12338">
    <property type="entry name" value="AUTOTRANSPORTER"/>
    <property type="match status" value="1"/>
</dbReference>
<keyword evidence="4" id="KW-1134">Transmembrane beta strand</keyword>
<reference evidence="13 14" key="1">
    <citation type="submission" date="2017-09" db="EMBL/GenBank/DDBJ databases">
        <authorList>
            <person name="Ehlers B."/>
            <person name="Leendertz F.H."/>
        </authorList>
    </citation>
    <scope>NUCLEOTIDE SEQUENCE [LARGE SCALE GENOMIC DNA]</scope>
    <source>
        <strain evidence="13 14">DSM 16848</strain>
    </source>
</reference>
<keyword evidence="14" id="KW-1185">Reference proteome</keyword>
<comment type="subcellular location">
    <subcellularLocation>
        <location evidence="1">Cell envelope</location>
    </subcellularLocation>
    <subcellularLocation>
        <location evidence="2">Cell outer membrane</location>
    </subcellularLocation>
    <subcellularLocation>
        <location evidence="3">Secreted</location>
    </subcellularLocation>
</comment>
<sequence length="1689" mass="183948">MSFHFKKTLLTSAISLIALDTYAATVTDTIDYQYFRDFAENKGKFAVGASNIEVIDKKGVSRGTLFADGTPMPDWSMTSSNNGVAHLIDPQYIASVKHNSGYTSVQFGETQLNRHPEANFNYLLVDRNNKPASGDNGKETDRDDYHIPRLHKLVTETATIPVLRVDDWKVLQDRKRFPHIVRNGAGAHWLRPSEGDDTHLADPYTYLIGGNIMNGINVQNNGVLHIGSPNRQDAVNTSSYGPLPTITVGGDSGSPVLAYDAEQQQWVAIAVHRAGNRANGNWVVLHQNDFIDEKIKEDHITIDNKVKDARINWLANGKTSTITSPHDNALRQTVNLRDESLANPNDVRSHPDLNHGQSIHFTGESATLRLGGDIHQGAGALHFHNNMTVIGSRHNATWLGAGVNVAQDKTVDWQVHNPQGDRLSKIGQGTLNVSGSGENLGDISVGDGTVLLNQKADSSGKKQAFNQVHITSGRGTVVLGDSQQVNPDKIVFGYRGGRLDLNGNDIHFNQIRNVDAGGKIVNHNANQKATVLLTPSLTLPMITDPSQVVFETNRSPTHQPIGLYKNTYPDGHIDYYLLKEGAVPSAFLPNSKGASTGAWEFIAGNRDEAIRIYTERENKRRANLANHIYQGQLGENTTQNPQLTNGEMDFVYRPNHDTGVFVLSGDVHLNGNVSVENGKVLLSGTPVPHAYNHQQKQDVVLDDEWINRQFTAKTFEIKNNATLATSRNVAQMSGNVLASQNAVMQLGAVSGETENCYRSDYTGKVYCDKSAVAEVNQVKLKVAGDVKVTDNAHASVHNAQILGAMNAHQQAKITLKNNADIPTGIVLHDQSQLHLNNTQTPLTVSVSGSRKSQMVLHENSHWQMPNSTQIGHLDGKSGSQITLNASPTPSTPSEFKQLILNGDLSGNIQFNHLTDLAQGKADTLTVHGYATGSHTLSVQNTGAEAQVAELDLVALKHGGQRQEDVDFQLKNGFVDAGAWRYTLKNDPTHRYYLFNEKKSGEIQAKKEADAKKAEAGAQKAKQDLLDAIEARKQAEEALKQLQANIGANANDLAILQQQADDAKKLAQQARADKEKAENELANIRQQLSDAQTAKNQADGEKALAQQNLQAALDTKKELENQLTQAMLDKNQAEQAKNQAQSDLQKAIDDKNQADTARTQAQTALQNALDAQKQAESEKQQVQTELANINRQKQDLEQQLGQLNDTQTAQQQDMTKLRERLDLLNQQLSDKQKALTDALIAEDLAKQAQNHAETLKIQAEQQLNQANADLLLANRLKDEANAKATQAEQNTQSLTQQLNQAQVQLSQAHADKANAEQKQQEAELARQNAEKIQQDLQRIQANQAQALQDAQNAQKLAEDEAKKQAELAKQAQADKLKAEEDKANAIAEAERQAELARQAETAKVAAQNTLKLAEDAKNQAQADLTKAEAAKSAAESAKELAETARQNAENQLQAALTAKDVAETEKTKAQAELATALRDKKIAEDALKLVQDSGNQDVAKLQSDLAQANQLVQDKEQALQVAQNAQQAAESAQKLAENQRDTALSSLAQAEKAKTDAEQTLTQIQAALTQAKADKAKAEQDKQASDLAKQKAEEDKANAIAEAERQAELARQAETAKVAAQNALKLAEDAKNQAQTDLATAEAAKTAAESAKELAETARQNAENQLQAALTAKDVAETEKTKAQTELATA</sequence>
<evidence type="ECO:0000256" key="3">
    <source>
        <dbReference type="ARBA" id="ARBA00004613"/>
    </source>
</evidence>
<dbReference type="InterPro" id="IPR030396">
    <property type="entry name" value="Peptidase_S6_dom"/>
</dbReference>
<evidence type="ECO:0000256" key="5">
    <source>
        <dbReference type="ARBA" id="ARBA00022525"/>
    </source>
</evidence>
<feature type="compositionally biased region" description="Basic and acidic residues" evidence="10">
    <location>
        <begin position="1571"/>
        <end position="1596"/>
    </location>
</feature>
<organism evidence="13 14">
    <name type="scientific">Alysiella filiformis DSM 16848</name>
    <dbReference type="NCBI Taxonomy" id="1120981"/>
    <lineage>
        <taxon>Bacteria</taxon>
        <taxon>Pseudomonadati</taxon>
        <taxon>Pseudomonadota</taxon>
        <taxon>Betaproteobacteria</taxon>
        <taxon>Neisseriales</taxon>
        <taxon>Neisseriaceae</taxon>
        <taxon>Alysiella</taxon>
    </lineage>
</organism>
<gene>
    <name evidence="13" type="ORF">SAMN02746062_02332</name>
</gene>
<evidence type="ECO:0000256" key="9">
    <source>
        <dbReference type="ARBA" id="ARBA00023237"/>
    </source>
</evidence>
<feature type="compositionally biased region" description="Basic and acidic residues" evidence="10">
    <location>
        <begin position="1308"/>
        <end position="1328"/>
    </location>
</feature>
<dbReference type="CDD" id="cd06503">
    <property type="entry name" value="ATP-synt_Fo_b"/>
    <property type="match status" value="1"/>
</dbReference>
<dbReference type="EMBL" id="OCNF01000039">
    <property type="protein sequence ID" value="SOD75272.1"/>
    <property type="molecule type" value="Genomic_DNA"/>
</dbReference>
<keyword evidence="8" id="KW-0472">Membrane</keyword>
<keyword evidence="9" id="KW-0998">Cell outer membrane</keyword>
<dbReference type="PRINTS" id="PR00921">
    <property type="entry name" value="IGASERPTASE"/>
</dbReference>
<dbReference type="InterPro" id="IPR012332">
    <property type="entry name" value="Autotransporter_pectin_lyase_C"/>
</dbReference>
<evidence type="ECO:0000256" key="10">
    <source>
        <dbReference type="SAM" id="MobiDB-lite"/>
    </source>
</evidence>
<evidence type="ECO:0000313" key="13">
    <source>
        <dbReference type="EMBL" id="SOD75272.1"/>
    </source>
</evidence>
<feature type="chain" id="PRO_5013035654" evidence="11">
    <location>
        <begin position="24"/>
        <end position="1689"/>
    </location>
</feature>
<dbReference type="GO" id="GO:0005576">
    <property type="term" value="C:extracellular region"/>
    <property type="evidence" value="ECO:0007669"/>
    <property type="project" value="UniProtKB-SubCell"/>
</dbReference>
<name>A0A286EWF4_9NEIS</name>
<feature type="region of interest" description="Disordered" evidence="10">
    <location>
        <begin position="1415"/>
        <end position="1451"/>
    </location>
</feature>
<evidence type="ECO:0000256" key="11">
    <source>
        <dbReference type="SAM" id="SignalP"/>
    </source>
</evidence>
<evidence type="ECO:0000256" key="1">
    <source>
        <dbReference type="ARBA" id="ARBA00004196"/>
    </source>
</evidence>
<protein>
    <submittedName>
        <fullName evidence="13">Pertactin</fullName>
    </submittedName>
</protein>
<dbReference type="InterPro" id="IPR000710">
    <property type="entry name" value="Peptidase_S6"/>
</dbReference>
<feature type="region of interest" description="Disordered" evidence="10">
    <location>
        <begin position="1305"/>
        <end position="1328"/>
    </location>
</feature>
<dbReference type="InterPro" id="IPR050909">
    <property type="entry name" value="Bact_Autotransporter_VF"/>
</dbReference>
<dbReference type="InterPro" id="IPR004899">
    <property type="entry name" value="Pertactin_central"/>
</dbReference>
<keyword evidence="7 11" id="KW-0732">Signal</keyword>